<comment type="caution">
    <text evidence="2">The sequence shown here is derived from an EMBL/GenBank/DDBJ whole genome shotgun (WGS) entry which is preliminary data.</text>
</comment>
<name>A0A4C1X7K0_EUMVA</name>
<evidence type="ECO:0000313" key="2">
    <source>
        <dbReference type="EMBL" id="GBP58225.1"/>
    </source>
</evidence>
<dbReference type="EMBL" id="BGZK01000729">
    <property type="protein sequence ID" value="GBP58225.1"/>
    <property type="molecule type" value="Genomic_DNA"/>
</dbReference>
<accession>A0A4C1X7K0</accession>
<organism evidence="2 3">
    <name type="scientific">Eumeta variegata</name>
    <name type="common">Bagworm moth</name>
    <name type="synonym">Eumeta japonica</name>
    <dbReference type="NCBI Taxonomy" id="151549"/>
    <lineage>
        <taxon>Eukaryota</taxon>
        <taxon>Metazoa</taxon>
        <taxon>Ecdysozoa</taxon>
        <taxon>Arthropoda</taxon>
        <taxon>Hexapoda</taxon>
        <taxon>Insecta</taxon>
        <taxon>Pterygota</taxon>
        <taxon>Neoptera</taxon>
        <taxon>Endopterygota</taxon>
        <taxon>Lepidoptera</taxon>
        <taxon>Glossata</taxon>
        <taxon>Ditrysia</taxon>
        <taxon>Tineoidea</taxon>
        <taxon>Psychidae</taxon>
        <taxon>Oiketicinae</taxon>
        <taxon>Eumeta</taxon>
    </lineage>
</organism>
<proteinExistence type="predicted"/>
<feature type="region of interest" description="Disordered" evidence="1">
    <location>
        <begin position="47"/>
        <end position="91"/>
    </location>
</feature>
<sequence>MNRTSAPASAVKRRVAKFSDQLWVADRPLLRIVAYLHSLSVAERAQRAARTQRYASPTRASPTGWHEAIGAITNRNRSFEPGRVDTSTTGR</sequence>
<reference evidence="2 3" key="1">
    <citation type="journal article" date="2019" name="Commun. Biol.">
        <title>The bagworm genome reveals a unique fibroin gene that provides high tensile strength.</title>
        <authorList>
            <person name="Kono N."/>
            <person name="Nakamura H."/>
            <person name="Ohtoshi R."/>
            <person name="Tomita M."/>
            <person name="Numata K."/>
            <person name="Arakawa K."/>
        </authorList>
    </citation>
    <scope>NUCLEOTIDE SEQUENCE [LARGE SCALE GENOMIC DNA]</scope>
</reference>
<evidence type="ECO:0000256" key="1">
    <source>
        <dbReference type="SAM" id="MobiDB-lite"/>
    </source>
</evidence>
<gene>
    <name evidence="2" type="ORF">EVAR_87803_1</name>
</gene>
<dbReference type="AlphaFoldDB" id="A0A4C1X7K0"/>
<protein>
    <submittedName>
        <fullName evidence="2">Uncharacterized protein</fullName>
    </submittedName>
</protein>
<dbReference type="Proteomes" id="UP000299102">
    <property type="component" value="Unassembled WGS sequence"/>
</dbReference>
<keyword evidence="3" id="KW-1185">Reference proteome</keyword>
<evidence type="ECO:0000313" key="3">
    <source>
        <dbReference type="Proteomes" id="UP000299102"/>
    </source>
</evidence>